<dbReference type="Proteomes" id="UP000618931">
    <property type="component" value="Unassembled WGS sequence"/>
</dbReference>
<organism evidence="1 2">
    <name type="scientific">Hymenobacter ruricola</name>
    <dbReference type="NCBI Taxonomy" id="2791023"/>
    <lineage>
        <taxon>Bacteria</taxon>
        <taxon>Pseudomonadati</taxon>
        <taxon>Bacteroidota</taxon>
        <taxon>Cytophagia</taxon>
        <taxon>Cytophagales</taxon>
        <taxon>Hymenobacteraceae</taxon>
        <taxon>Hymenobacter</taxon>
    </lineage>
</organism>
<name>A0ABS0I8F0_9BACT</name>
<evidence type="ECO:0008006" key="3">
    <source>
        <dbReference type="Google" id="ProtNLM"/>
    </source>
</evidence>
<comment type="caution">
    <text evidence="1">The sequence shown here is derived from an EMBL/GenBank/DDBJ whole genome shotgun (WGS) entry which is preliminary data.</text>
</comment>
<reference evidence="1 2" key="1">
    <citation type="submission" date="2020-11" db="EMBL/GenBank/DDBJ databases">
        <authorList>
            <person name="Kim M.K."/>
        </authorList>
    </citation>
    <scope>NUCLEOTIDE SEQUENCE [LARGE SCALE GENOMIC DNA]</scope>
    <source>
        <strain evidence="1 2">BT662</strain>
    </source>
</reference>
<dbReference type="PROSITE" id="PS51257">
    <property type="entry name" value="PROKAR_LIPOPROTEIN"/>
    <property type="match status" value="1"/>
</dbReference>
<proteinExistence type="predicted"/>
<sequence>MKTFIALCLTAALAAGCSKKEADPQPADPAVRADMTRTFTFPASSSSDAGLTYSQKSMRLFGQRDGNALVLAFDVPEGSDFISFTIPTAALSANLQGTYALRDRQNTAGAVVETQYAYTILKVPGATSSQLFFSNGNTMVGKVVITAYDSQRRLLAGSFEMAMDGVNDPRERNPATGTPRCNVKVTGKFENLQLE</sequence>
<dbReference type="RefSeq" id="WP_196294675.1">
    <property type="nucleotide sequence ID" value="NZ_JADQDM010000013.1"/>
</dbReference>
<dbReference type="EMBL" id="JADQDM010000013">
    <property type="protein sequence ID" value="MBF9223233.1"/>
    <property type="molecule type" value="Genomic_DNA"/>
</dbReference>
<evidence type="ECO:0000313" key="2">
    <source>
        <dbReference type="Proteomes" id="UP000618931"/>
    </source>
</evidence>
<accession>A0ABS0I8F0</accession>
<protein>
    <recommendedName>
        <fullName evidence="3">Lipoprotein</fullName>
    </recommendedName>
</protein>
<gene>
    <name evidence="1" type="ORF">I2H31_19165</name>
</gene>
<keyword evidence="2" id="KW-1185">Reference proteome</keyword>
<evidence type="ECO:0000313" key="1">
    <source>
        <dbReference type="EMBL" id="MBF9223233.1"/>
    </source>
</evidence>